<sequence>MNMRPVYLLFLFSFGVLSSIFAQNLPAGFTYETLASGISRPTVMAFAPDGRLFVCEQDGKIKIFKSGAILPTPFAQLTVDGSGERGLLGIDFDPDFINNGFVYVYYTRNASPRRNQVVRLTSDPANPDIMLPGSENLVLEFDNLSGATNHNGGFIQFGTDGKLYVSIGDNASTANSQNYDTYLGNFLRINPDGSAPVDNPFYATTPDGSPPTPASQRTWAIGLRNPYSFDINFSTGKIFVNDVGGNQYEEVNDATAPGQNFGWPTQEGPPQPGFDGPAYYYQNNNIGGSTNATGCSVLGGEFFEPSYTNYPSQYQGKYFFMDYCNGWIRFIDPANTPATASSLFGENFGFGLVNLTTGPDGNLYYLNRNQTLNRIVYTPPLIESVASGSWNDTATWSCACVPTGSDQVEIRTGHNVVVDGITALAYGVNLEGGEIELRNSGVLQLKH</sequence>
<dbReference type="Pfam" id="PF07995">
    <property type="entry name" value="GSDH"/>
    <property type="match status" value="1"/>
</dbReference>
<dbReference type="AlphaFoldDB" id="A0A8J3D3K0"/>
<comment type="caution">
    <text evidence="2">The sequence shown here is derived from an EMBL/GenBank/DDBJ whole genome shotgun (WGS) entry which is preliminary data.</text>
</comment>
<reference evidence="2 3" key="1">
    <citation type="journal article" date="2014" name="Int. J. Syst. Evol. Microbiol.">
        <title>Complete genome sequence of Corynebacterium casei LMG S-19264T (=DSM 44701T), isolated from a smear-ripened cheese.</title>
        <authorList>
            <consortium name="US DOE Joint Genome Institute (JGI-PGF)"/>
            <person name="Walter F."/>
            <person name="Albersmeier A."/>
            <person name="Kalinowski J."/>
            <person name="Ruckert C."/>
        </authorList>
    </citation>
    <scope>NUCLEOTIDE SEQUENCE [LARGE SCALE GENOMIC DNA]</scope>
    <source>
        <strain evidence="2 3">KCTC 12866</strain>
    </source>
</reference>
<dbReference type="Gene3D" id="2.120.10.30">
    <property type="entry name" value="TolB, C-terminal domain"/>
    <property type="match status" value="1"/>
</dbReference>
<accession>A0A8J3D3K0</accession>
<proteinExistence type="predicted"/>
<dbReference type="PANTHER" id="PTHR19328:SF75">
    <property type="entry name" value="ALDOSE SUGAR DEHYDROGENASE YLII"/>
    <property type="match status" value="1"/>
</dbReference>
<dbReference type="SUPFAM" id="SSF50952">
    <property type="entry name" value="Soluble quinoprotein glucose dehydrogenase"/>
    <property type="match status" value="1"/>
</dbReference>
<dbReference type="Proteomes" id="UP000598271">
    <property type="component" value="Unassembled WGS sequence"/>
</dbReference>
<gene>
    <name evidence="2" type="ORF">GCM10007390_19260</name>
</gene>
<evidence type="ECO:0000259" key="1">
    <source>
        <dbReference type="Pfam" id="PF07995"/>
    </source>
</evidence>
<dbReference type="InterPro" id="IPR011041">
    <property type="entry name" value="Quinoprot_gluc/sorb_DH_b-prop"/>
</dbReference>
<evidence type="ECO:0000313" key="2">
    <source>
        <dbReference type="EMBL" id="GHB65319.1"/>
    </source>
</evidence>
<evidence type="ECO:0000313" key="3">
    <source>
        <dbReference type="Proteomes" id="UP000598271"/>
    </source>
</evidence>
<organism evidence="2 3">
    <name type="scientific">Persicitalea jodogahamensis</name>
    <dbReference type="NCBI Taxonomy" id="402147"/>
    <lineage>
        <taxon>Bacteria</taxon>
        <taxon>Pseudomonadati</taxon>
        <taxon>Bacteroidota</taxon>
        <taxon>Cytophagia</taxon>
        <taxon>Cytophagales</taxon>
        <taxon>Spirosomataceae</taxon>
        <taxon>Persicitalea</taxon>
    </lineage>
</organism>
<dbReference type="RefSeq" id="WP_189564087.1">
    <property type="nucleotide sequence ID" value="NZ_BMXF01000001.1"/>
</dbReference>
<dbReference type="InterPro" id="IPR011042">
    <property type="entry name" value="6-blade_b-propeller_TolB-like"/>
</dbReference>
<dbReference type="PANTHER" id="PTHR19328">
    <property type="entry name" value="HEDGEHOG-INTERACTING PROTEIN"/>
    <property type="match status" value="1"/>
</dbReference>
<name>A0A8J3D3K0_9BACT</name>
<dbReference type="InterPro" id="IPR012938">
    <property type="entry name" value="Glc/Sorbosone_DH"/>
</dbReference>
<dbReference type="EMBL" id="BMXF01000001">
    <property type="protein sequence ID" value="GHB65319.1"/>
    <property type="molecule type" value="Genomic_DNA"/>
</dbReference>
<keyword evidence="3" id="KW-1185">Reference proteome</keyword>
<protein>
    <recommendedName>
        <fullName evidence="1">Glucose/Sorbosone dehydrogenase domain-containing protein</fullName>
    </recommendedName>
</protein>
<feature type="domain" description="Glucose/Sorbosone dehydrogenase" evidence="1">
    <location>
        <begin position="40"/>
        <end position="267"/>
    </location>
</feature>